<dbReference type="RefSeq" id="WP_070947780.1">
    <property type="nucleotide sequence ID" value="NZ_MLIQ01000042.1"/>
</dbReference>
<reference evidence="1 2" key="1">
    <citation type="submission" date="2016-10" db="EMBL/GenBank/DDBJ databases">
        <title>Evaluation of Human, Veterinary and Environmental Mycobacterium chelonae Isolates by Core Genome Phylogenomic Analysis, Targeted Gene Comparison, and Anti-microbial Susceptibility Patterns: A Tale of Mistaken Identities.</title>
        <authorList>
            <person name="Fogelson S.B."/>
            <person name="Camus A.C."/>
            <person name="Lorenz W."/>
            <person name="Vasireddy R."/>
            <person name="Vasireddy S."/>
            <person name="Smith T."/>
            <person name="Brown-Elliott B.A."/>
            <person name="Wallace R.J.Jr."/>
            <person name="Hasan N.A."/>
            <person name="Reischl U."/>
            <person name="Sanchez S."/>
        </authorList>
    </citation>
    <scope>NUCLEOTIDE SEQUENCE [LARGE SCALE GENOMIC DNA]</scope>
    <source>
        <strain evidence="1 2">15515</strain>
    </source>
</reference>
<name>A0A1S1LIJ6_MYCCH</name>
<dbReference type="EMBL" id="MLIQ01000042">
    <property type="protein sequence ID" value="OHU47162.1"/>
    <property type="molecule type" value="Genomic_DNA"/>
</dbReference>
<gene>
    <name evidence="1" type="ORF">BKG82_26255</name>
</gene>
<organism evidence="1 2">
    <name type="scientific">Mycobacteroides chelonae</name>
    <name type="common">Mycobacterium chelonae</name>
    <dbReference type="NCBI Taxonomy" id="1774"/>
    <lineage>
        <taxon>Bacteria</taxon>
        <taxon>Bacillati</taxon>
        <taxon>Actinomycetota</taxon>
        <taxon>Actinomycetes</taxon>
        <taxon>Mycobacteriales</taxon>
        <taxon>Mycobacteriaceae</taxon>
        <taxon>Mycobacteroides</taxon>
    </lineage>
</organism>
<accession>A0A1S1LIJ6</accession>
<dbReference type="AlphaFoldDB" id="A0A1S1LIJ6"/>
<protein>
    <submittedName>
        <fullName evidence="1">Uncharacterized protein</fullName>
    </submittedName>
</protein>
<comment type="caution">
    <text evidence="1">The sequence shown here is derived from an EMBL/GenBank/DDBJ whole genome shotgun (WGS) entry which is preliminary data.</text>
</comment>
<dbReference type="Proteomes" id="UP000180043">
    <property type="component" value="Unassembled WGS sequence"/>
</dbReference>
<evidence type="ECO:0000313" key="1">
    <source>
        <dbReference type="EMBL" id="OHU47162.1"/>
    </source>
</evidence>
<proteinExistence type="predicted"/>
<sequence>MALDSELFGLVRGGTQTRAHAEYRAAEVTLAFMQKHGLSELRTDHELTQPYGYEDDDGIVQAVGCVYRKLFHYVGGSSAGLQDYRLTAADLTKYLADTSKPR</sequence>
<evidence type="ECO:0000313" key="2">
    <source>
        <dbReference type="Proteomes" id="UP000180043"/>
    </source>
</evidence>